<dbReference type="EC" id="6.3.3.2" evidence="5"/>
<keyword evidence="5" id="KW-0479">Metal-binding</keyword>
<evidence type="ECO:0000256" key="5">
    <source>
        <dbReference type="RuleBase" id="RU361279"/>
    </source>
</evidence>
<organism evidence="6 7">
    <name type="scientific">Enterococcus phoeniculicola ATCC BAA-412</name>
    <dbReference type="NCBI Taxonomy" id="1158610"/>
    <lineage>
        <taxon>Bacteria</taxon>
        <taxon>Bacillati</taxon>
        <taxon>Bacillota</taxon>
        <taxon>Bacilli</taxon>
        <taxon>Lactobacillales</taxon>
        <taxon>Enterococcaceae</taxon>
        <taxon>Enterococcus</taxon>
    </lineage>
</organism>
<dbReference type="PIRSF" id="PIRSF006806">
    <property type="entry name" value="FTHF_cligase"/>
    <property type="match status" value="1"/>
</dbReference>
<evidence type="ECO:0000313" key="6">
    <source>
        <dbReference type="EMBL" id="EOL47614.1"/>
    </source>
</evidence>
<evidence type="ECO:0000256" key="2">
    <source>
        <dbReference type="ARBA" id="ARBA00022741"/>
    </source>
</evidence>
<evidence type="ECO:0000256" key="4">
    <source>
        <dbReference type="PIRSR" id="PIRSR006806-1"/>
    </source>
</evidence>
<dbReference type="GO" id="GO:0009396">
    <property type="term" value="P:folic acid-containing compound biosynthetic process"/>
    <property type="evidence" value="ECO:0007669"/>
    <property type="project" value="TreeGrafter"/>
</dbReference>
<keyword evidence="5" id="KW-0460">Magnesium</keyword>
<dbReference type="InterPro" id="IPR024185">
    <property type="entry name" value="FTHF_cligase-like_sf"/>
</dbReference>
<dbReference type="Pfam" id="PF01812">
    <property type="entry name" value="5-FTHF_cyc-lig"/>
    <property type="match status" value="1"/>
</dbReference>
<protein>
    <recommendedName>
        <fullName evidence="5">5-formyltetrahydrofolate cyclo-ligase</fullName>
        <ecNumber evidence="5">6.3.3.2</ecNumber>
    </recommendedName>
</protein>
<comment type="catalytic activity">
    <reaction evidence="5">
        <text>(6S)-5-formyl-5,6,7,8-tetrahydrofolate + ATP = (6R)-5,10-methenyltetrahydrofolate + ADP + phosphate</text>
        <dbReference type="Rhea" id="RHEA:10488"/>
        <dbReference type="ChEBI" id="CHEBI:30616"/>
        <dbReference type="ChEBI" id="CHEBI:43474"/>
        <dbReference type="ChEBI" id="CHEBI:57455"/>
        <dbReference type="ChEBI" id="CHEBI:57457"/>
        <dbReference type="ChEBI" id="CHEBI:456216"/>
        <dbReference type="EC" id="6.3.3.2"/>
    </reaction>
</comment>
<dbReference type="RefSeq" id="WP_010767290.1">
    <property type="nucleotide sequence ID" value="NZ_ASWE01000004.1"/>
</dbReference>
<comment type="similarity">
    <text evidence="1 5">Belongs to the 5-formyltetrahydrofolate cyclo-ligase family.</text>
</comment>
<accession>R3U179</accession>
<keyword evidence="7" id="KW-1185">Reference proteome</keyword>
<dbReference type="GO" id="GO:0005524">
    <property type="term" value="F:ATP binding"/>
    <property type="evidence" value="ECO:0007669"/>
    <property type="project" value="UniProtKB-KW"/>
</dbReference>
<feature type="binding site" evidence="4">
    <location>
        <begin position="3"/>
        <end position="7"/>
    </location>
    <ligand>
        <name>ATP</name>
        <dbReference type="ChEBI" id="CHEBI:30616"/>
    </ligand>
</feature>
<feature type="binding site" evidence="4">
    <location>
        <position position="56"/>
    </location>
    <ligand>
        <name>substrate</name>
    </ligand>
</feature>
<keyword evidence="2 4" id="KW-0547">Nucleotide-binding</keyword>
<dbReference type="Gene3D" id="3.40.50.10420">
    <property type="entry name" value="NagB/RpiA/CoA transferase-like"/>
    <property type="match status" value="1"/>
</dbReference>
<dbReference type="EMBL" id="AJAT01000008">
    <property type="protein sequence ID" value="EOL47614.1"/>
    <property type="molecule type" value="Genomic_DNA"/>
</dbReference>
<keyword evidence="6" id="KW-0436">Ligase</keyword>
<name>R3U179_9ENTE</name>
<reference evidence="6 7" key="1">
    <citation type="submission" date="2013-02" db="EMBL/GenBank/DDBJ databases">
        <title>The Genome Sequence of Enterococcus phoeniculicola BAA-412.</title>
        <authorList>
            <consortium name="The Broad Institute Genome Sequencing Platform"/>
            <consortium name="The Broad Institute Genome Sequencing Center for Infectious Disease"/>
            <person name="Earl A.M."/>
            <person name="Gilmore M.S."/>
            <person name="Lebreton F."/>
            <person name="Walker B."/>
            <person name="Young S.K."/>
            <person name="Zeng Q."/>
            <person name="Gargeya S."/>
            <person name="Fitzgerald M."/>
            <person name="Haas B."/>
            <person name="Abouelleil A."/>
            <person name="Alvarado L."/>
            <person name="Arachchi H.M."/>
            <person name="Berlin A.M."/>
            <person name="Chapman S.B."/>
            <person name="Dewar J."/>
            <person name="Goldberg J."/>
            <person name="Griggs A."/>
            <person name="Gujja S."/>
            <person name="Hansen M."/>
            <person name="Howarth C."/>
            <person name="Imamovic A."/>
            <person name="Larimer J."/>
            <person name="McCowan C."/>
            <person name="Murphy C."/>
            <person name="Neiman D."/>
            <person name="Pearson M."/>
            <person name="Priest M."/>
            <person name="Roberts A."/>
            <person name="Saif S."/>
            <person name="Shea T."/>
            <person name="Sisk P."/>
            <person name="Sykes S."/>
            <person name="Wortman J."/>
            <person name="Nusbaum C."/>
            <person name="Birren B."/>
        </authorList>
    </citation>
    <scope>NUCLEOTIDE SEQUENCE [LARGE SCALE GENOMIC DNA]</scope>
    <source>
        <strain evidence="6 7">ATCC BAA-412</strain>
    </source>
</reference>
<dbReference type="PANTHER" id="PTHR23407:SF1">
    <property type="entry name" value="5-FORMYLTETRAHYDROFOLATE CYCLO-LIGASE"/>
    <property type="match status" value="1"/>
</dbReference>
<dbReference type="GO" id="GO:0030272">
    <property type="term" value="F:5-formyltetrahydrofolate cyclo-ligase activity"/>
    <property type="evidence" value="ECO:0007669"/>
    <property type="project" value="UniProtKB-EC"/>
</dbReference>
<dbReference type="InterPro" id="IPR037171">
    <property type="entry name" value="NagB/RpiA_transferase-like"/>
</dbReference>
<dbReference type="STRING" id="154621.RV11_GL000418"/>
<dbReference type="NCBIfam" id="TIGR02727">
    <property type="entry name" value="MTHFS_bact"/>
    <property type="match status" value="1"/>
</dbReference>
<dbReference type="PANTHER" id="PTHR23407">
    <property type="entry name" value="ATPASE INHIBITOR/5-FORMYLTETRAHYDROFOLATE CYCLO-LIGASE"/>
    <property type="match status" value="1"/>
</dbReference>
<feature type="binding site" evidence="4">
    <location>
        <position position="51"/>
    </location>
    <ligand>
        <name>substrate</name>
    </ligand>
</feature>
<dbReference type="GO" id="GO:0035999">
    <property type="term" value="P:tetrahydrofolate interconversion"/>
    <property type="evidence" value="ECO:0007669"/>
    <property type="project" value="TreeGrafter"/>
</dbReference>
<dbReference type="eggNOG" id="COG0212">
    <property type="taxonomic scope" value="Bacteria"/>
</dbReference>
<keyword evidence="3 4" id="KW-0067">ATP-binding</keyword>
<gene>
    <name evidence="6" type="ORF">UC3_00617</name>
</gene>
<evidence type="ECO:0000256" key="3">
    <source>
        <dbReference type="ARBA" id="ARBA00022840"/>
    </source>
</evidence>
<dbReference type="InterPro" id="IPR002698">
    <property type="entry name" value="FTHF_cligase"/>
</dbReference>
<evidence type="ECO:0000313" key="7">
    <source>
        <dbReference type="Proteomes" id="UP000013785"/>
    </source>
</evidence>
<comment type="cofactor">
    <cofactor evidence="5">
        <name>Mg(2+)</name>
        <dbReference type="ChEBI" id="CHEBI:18420"/>
    </cofactor>
</comment>
<dbReference type="HOGENOM" id="CLU_066245_2_2_9"/>
<comment type="caution">
    <text evidence="6">The sequence shown here is derived from an EMBL/GenBank/DDBJ whole genome shotgun (WGS) entry which is preliminary data.</text>
</comment>
<dbReference type="OrthoDB" id="9801938at2"/>
<evidence type="ECO:0000256" key="1">
    <source>
        <dbReference type="ARBA" id="ARBA00010638"/>
    </source>
</evidence>
<dbReference type="PATRIC" id="fig|1158610.3.peg.593"/>
<dbReference type="AlphaFoldDB" id="R3U179"/>
<proteinExistence type="inferred from homology"/>
<dbReference type="GO" id="GO:0046872">
    <property type="term" value="F:metal ion binding"/>
    <property type="evidence" value="ECO:0007669"/>
    <property type="project" value="UniProtKB-KW"/>
</dbReference>
<dbReference type="SUPFAM" id="SSF100950">
    <property type="entry name" value="NagB/RpiA/CoA transferase-like"/>
    <property type="match status" value="1"/>
</dbReference>
<sequence length="185" mass="21271">MEKKKLREQKIQQLKELNQFSERKKEKEAYILAQLFESESWKSAKSVAAVISLGFEFDTSEIFARGWQENKQMAAPKSFPKGKMVFYETNSDTVHTISAFGVKEPDSTKEVMPDELELIIVPGLVFSKSGYRIGFGGGYYDRYLSNYRGNTCSLVFEEQFHEDWTFETFDVPVAHLFTDSKGVDL</sequence>
<dbReference type="Proteomes" id="UP000013785">
    <property type="component" value="Unassembled WGS sequence"/>
</dbReference>
<feature type="binding site" evidence="4">
    <location>
        <begin position="132"/>
        <end position="140"/>
    </location>
    <ligand>
        <name>ATP</name>
        <dbReference type="ChEBI" id="CHEBI:30616"/>
    </ligand>
</feature>